<dbReference type="SUPFAM" id="SSF53383">
    <property type="entry name" value="PLP-dependent transferases"/>
    <property type="match status" value="1"/>
</dbReference>
<dbReference type="InterPro" id="IPR015424">
    <property type="entry name" value="PyrdxlP-dep_Trfase"/>
</dbReference>
<keyword evidence="2" id="KW-0663">Pyridoxal phosphate</keyword>
<evidence type="ECO:0000256" key="2">
    <source>
        <dbReference type="ARBA" id="ARBA00022898"/>
    </source>
</evidence>
<gene>
    <name evidence="6" type="ORF">PCOR1329_LOCUS39795</name>
</gene>
<evidence type="ECO:0008006" key="8">
    <source>
        <dbReference type="Google" id="ProtNLM"/>
    </source>
</evidence>
<sequence length="634" mass="68453">MQADSATPRSIERTAGRILDAMTSREFGDPRSAGPKILGERGGSEPIAGADNFDARRLENAVWRMWRKERSQSDLSQGSSPTSDVGEMDDDFLVKVQNTIGHRINFPDIRYPQSGLQCEYDDLPTFPIRPNFANFKTQLRPGSECVVFDGCPDDPYHPSNTPIYQTATFVQPSASEFGAYDYTRSGNPTRTALEKHVAMLEQAAAAFAFASGMAALHTVTRPAVAWPSQVLCNEDIYGGMHRLLTQDCCHNGVKVTFVDTTDPESVRKAITPSTKMIHLESPSNPRMRITDIRAIVAVAHERNVLVSVDSTMMPPVICKPLTLGVDIVVHSATKFFSGHADCTGGLVCVRDPELAHRVAFLQNAEGTALAPFECFLFLRGMKTMFLRVQRAQESAVQVCNFLRKHPLIKQVLFPGVGGCDAKSLAIHRSQSTGPGAVMSFTTGDIELSRKLIDACKIFKTTVSFGSVNSLCEMPCTMSHASIPSEKRSLPADLVRLSIGIEDPRDLLVDLAQALEVASGNKQLLKFQPYDSRFEDLPVVPQPSPDLRPLALPTSAATEVSTKVPSSRGLQGSDAESSSQGSCAGEPMPGCGKAAAAVPAALAAQLPAAAGGFALAMVLMGLVTWGTSLRRQTVR</sequence>
<evidence type="ECO:0000256" key="3">
    <source>
        <dbReference type="ARBA" id="ARBA00023239"/>
    </source>
</evidence>
<comment type="caution">
    <text evidence="6">The sequence shown here is derived from an EMBL/GenBank/DDBJ whole genome shotgun (WGS) entry which is preliminary data.</text>
</comment>
<dbReference type="PANTHER" id="PTHR11808">
    <property type="entry name" value="TRANS-SULFURATION ENZYME FAMILY MEMBER"/>
    <property type="match status" value="1"/>
</dbReference>
<dbReference type="CDD" id="cd00614">
    <property type="entry name" value="CGS_like"/>
    <property type="match status" value="1"/>
</dbReference>
<feature type="compositionally biased region" description="Polar residues" evidence="4">
    <location>
        <begin position="554"/>
        <end position="581"/>
    </location>
</feature>
<reference evidence="6" key="1">
    <citation type="submission" date="2023-10" db="EMBL/GenBank/DDBJ databases">
        <authorList>
            <person name="Chen Y."/>
            <person name="Shah S."/>
            <person name="Dougan E. K."/>
            <person name="Thang M."/>
            <person name="Chan C."/>
        </authorList>
    </citation>
    <scope>NUCLEOTIDE SEQUENCE [LARGE SCALE GENOMIC DNA]</scope>
</reference>
<keyword evidence="7" id="KW-1185">Reference proteome</keyword>
<evidence type="ECO:0000256" key="5">
    <source>
        <dbReference type="SAM" id="Phobius"/>
    </source>
</evidence>
<name>A0ABN9TJW2_9DINO</name>
<proteinExistence type="predicted"/>
<dbReference type="Gene3D" id="3.40.640.10">
    <property type="entry name" value="Type I PLP-dependent aspartate aminotransferase-like (Major domain)"/>
    <property type="match status" value="1"/>
</dbReference>
<dbReference type="EMBL" id="CAUYUJ010014808">
    <property type="protein sequence ID" value="CAK0846237.1"/>
    <property type="molecule type" value="Genomic_DNA"/>
</dbReference>
<feature type="transmembrane region" description="Helical" evidence="5">
    <location>
        <begin position="605"/>
        <end position="624"/>
    </location>
</feature>
<dbReference type="InterPro" id="IPR015421">
    <property type="entry name" value="PyrdxlP-dep_Trfase_major"/>
</dbReference>
<protein>
    <recommendedName>
        <fullName evidence="8">Cystathionine gamma-lyase</fullName>
    </recommendedName>
</protein>
<evidence type="ECO:0000313" key="6">
    <source>
        <dbReference type="EMBL" id="CAK0846237.1"/>
    </source>
</evidence>
<organism evidence="6 7">
    <name type="scientific">Prorocentrum cordatum</name>
    <dbReference type="NCBI Taxonomy" id="2364126"/>
    <lineage>
        <taxon>Eukaryota</taxon>
        <taxon>Sar</taxon>
        <taxon>Alveolata</taxon>
        <taxon>Dinophyceae</taxon>
        <taxon>Prorocentrales</taxon>
        <taxon>Prorocentraceae</taxon>
        <taxon>Prorocentrum</taxon>
    </lineage>
</organism>
<dbReference type="InterPro" id="IPR015422">
    <property type="entry name" value="PyrdxlP-dep_Trfase_small"/>
</dbReference>
<dbReference type="Proteomes" id="UP001189429">
    <property type="component" value="Unassembled WGS sequence"/>
</dbReference>
<keyword evidence="3" id="KW-0456">Lyase</keyword>
<dbReference type="PANTHER" id="PTHR11808:SF50">
    <property type="entry name" value="CYSTATHIONINE BETA-LYASE"/>
    <property type="match status" value="1"/>
</dbReference>
<dbReference type="Pfam" id="PF01053">
    <property type="entry name" value="Cys_Met_Meta_PP"/>
    <property type="match status" value="1"/>
</dbReference>
<evidence type="ECO:0000256" key="4">
    <source>
        <dbReference type="SAM" id="MobiDB-lite"/>
    </source>
</evidence>
<feature type="region of interest" description="Disordered" evidence="4">
    <location>
        <begin position="1"/>
        <end position="50"/>
    </location>
</feature>
<keyword evidence="5" id="KW-0812">Transmembrane</keyword>
<evidence type="ECO:0000313" key="7">
    <source>
        <dbReference type="Proteomes" id="UP001189429"/>
    </source>
</evidence>
<feature type="region of interest" description="Disordered" evidence="4">
    <location>
        <begin position="544"/>
        <end position="589"/>
    </location>
</feature>
<accession>A0ABN9TJW2</accession>
<keyword evidence="5" id="KW-0472">Membrane</keyword>
<keyword evidence="5" id="KW-1133">Transmembrane helix</keyword>
<dbReference type="Gene3D" id="3.90.1150.10">
    <property type="entry name" value="Aspartate Aminotransferase, domain 1"/>
    <property type="match status" value="1"/>
</dbReference>
<comment type="cofactor">
    <cofactor evidence="1">
        <name>pyridoxal 5'-phosphate</name>
        <dbReference type="ChEBI" id="CHEBI:597326"/>
    </cofactor>
</comment>
<dbReference type="InterPro" id="IPR000277">
    <property type="entry name" value="Cys/Met-Metab_PyrdxlP-dep_enz"/>
</dbReference>
<evidence type="ECO:0000256" key="1">
    <source>
        <dbReference type="ARBA" id="ARBA00001933"/>
    </source>
</evidence>